<dbReference type="SUPFAM" id="SSF52833">
    <property type="entry name" value="Thioredoxin-like"/>
    <property type="match status" value="1"/>
</dbReference>
<sequence>MLKLYGFPISNYYNKVKVVLYEKGLPFEESESIPCQDESVLQCSPLGKVPYLETEHGFLSESQVICDFLEATHPSPALFSNDPWQRAKERELLTMVELHLELVVRDIYGQAFFGAAASEGTRHRTEKLLRRNIAAFKRLAKFAPHLAGETFSMADIVAGIHLPILGMATQAVYGEDFLQAAGIDWKAYGKGLAERGSFQRMRAEQKAYQQAQQAKKAG</sequence>
<dbReference type="InterPro" id="IPR004045">
    <property type="entry name" value="Glutathione_S-Trfase_N"/>
</dbReference>
<keyword evidence="3" id="KW-1185">Reference proteome</keyword>
<dbReference type="Gene3D" id="3.40.30.10">
    <property type="entry name" value="Glutaredoxin"/>
    <property type="match status" value="1"/>
</dbReference>
<dbReference type="OrthoDB" id="5242791at2"/>
<dbReference type="PANTHER" id="PTHR43968:SF6">
    <property type="entry name" value="GLUTATHIONE S-TRANSFERASE OMEGA"/>
    <property type="match status" value="1"/>
</dbReference>
<dbReference type="SFLD" id="SFLDS00019">
    <property type="entry name" value="Glutathione_Transferase_(cytos"/>
    <property type="match status" value="1"/>
</dbReference>
<dbReference type="Gene3D" id="1.20.1050.10">
    <property type="match status" value="1"/>
</dbReference>
<dbReference type="GO" id="GO:0016740">
    <property type="term" value="F:transferase activity"/>
    <property type="evidence" value="ECO:0007669"/>
    <property type="project" value="UniProtKB-KW"/>
</dbReference>
<protein>
    <submittedName>
        <fullName evidence="2">Glutathione S-transferase</fullName>
    </submittedName>
</protein>
<dbReference type="AlphaFoldDB" id="A0A5E4TWX3"/>
<dbReference type="GO" id="GO:0005737">
    <property type="term" value="C:cytoplasm"/>
    <property type="evidence" value="ECO:0007669"/>
    <property type="project" value="TreeGrafter"/>
</dbReference>
<dbReference type="Pfam" id="PF13417">
    <property type="entry name" value="GST_N_3"/>
    <property type="match status" value="1"/>
</dbReference>
<name>A0A5E4TWX3_9BURK</name>
<gene>
    <name evidence="2" type="ORF">PTE31013_01703</name>
</gene>
<dbReference type="RefSeq" id="WP_150612378.1">
    <property type="nucleotide sequence ID" value="NZ_CABPRU010000003.1"/>
</dbReference>
<dbReference type="PROSITE" id="PS50404">
    <property type="entry name" value="GST_NTER"/>
    <property type="match status" value="1"/>
</dbReference>
<dbReference type="CDD" id="cd00570">
    <property type="entry name" value="GST_N_family"/>
    <property type="match status" value="1"/>
</dbReference>
<proteinExistence type="predicted"/>
<dbReference type="SUPFAM" id="SSF47616">
    <property type="entry name" value="GST C-terminal domain-like"/>
    <property type="match status" value="1"/>
</dbReference>
<accession>A0A5E4TWX3</accession>
<dbReference type="Proteomes" id="UP000334380">
    <property type="component" value="Unassembled WGS sequence"/>
</dbReference>
<evidence type="ECO:0000313" key="2">
    <source>
        <dbReference type="EMBL" id="VVD92375.1"/>
    </source>
</evidence>
<evidence type="ECO:0000259" key="1">
    <source>
        <dbReference type="PROSITE" id="PS50404"/>
    </source>
</evidence>
<dbReference type="PANTHER" id="PTHR43968">
    <property type="match status" value="1"/>
</dbReference>
<dbReference type="InterPro" id="IPR040079">
    <property type="entry name" value="Glutathione_S-Trfase"/>
</dbReference>
<evidence type="ECO:0000313" key="3">
    <source>
        <dbReference type="Proteomes" id="UP000334380"/>
    </source>
</evidence>
<dbReference type="InterPro" id="IPR050983">
    <property type="entry name" value="GST_Omega/HSP26"/>
</dbReference>
<dbReference type="EMBL" id="CABPRU010000003">
    <property type="protein sequence ID" value="VVD92375.1"/>
    <property type="molecule type" value="Genomic_DNA"/>
</dbReference>
<dbReference type="InterPro" id="IPR036282">
    <property type="entry name" value="Glutathione-S-Trfase_C_sf"/>
</dbReference>
<dbReference type="InterPro" id="IPR036249">
    <property type="entry name" value="Thioredoxin-like_sf"/>
</dbReference>
<organism evidence="2 3">
    <name type="scientific">Pandoraea terrigena</name>
    <dbReference type="NCBI Taxonomy" id="2508292"/>
    <lineage>
        <taxon>Bacteria</taxon>
        <taxon>Pseudomonadati</taxon>
        <taxon>Pseudomonadota</taxon>
        <taxon>Betaproteobacteria</taxon>
        <taxon>Burkholderiales</taxon>
        <taxon>Burkholderiaceae</taxon>
        <taxon>Pandoraea</taxon>
    </lineage>
</organism>
<feature type="domain" description="GST N-terminal" evidence="1">
    <location>
        <begin position="1"/>
        <end position="77"/>
    </location>
</feature>
<keyword evidence="2" id="KW-0808">Transferase</keyword>
<reference evidence="2 3" key="1">
    <citation type="submission" date="2019-08" db="EMBL/GenBank/DDBJ databases">
        <authorList>
            <person name="Peeters C."/>
        </authorList>
    </citation>
    <scope>NUCLEOTIDE SEQUENCE [LARGE SCALE GENOMIC DNA]</scope>
    <source>
        <strain evidence="2 3">LMG 31013</strain>
    </source>
</reference>